<gene>
    <name evidence="4" type="ORF">KME07_23890</name>
</gene>
<dbReference type="PANTHER" id="PTHR30576">
    <property type="entry name" value="COLANIC BIOSYNTHESIS UDP-GLUCOSE LIPID CARRIER TRANSFERASE"/>
    <property type="match status" value="1"/>
</dbReference>
<evidence type="ECO:0000256" key="1">
    <source>
        <dbReference type="ARBA" id="ARBA00006464"/>
    </source>
</evidence>
<keyword evidence="2" id="KW-1133">Transmembrane helix</keyword>
<evidence type="ECO:0000313" key="5">
    <source>
        <dbReference type="Proteomes" id="UP000707356"/>
    </source>
</evidence>
<keyword evidence="4" id="KW-0808">Transferase</keyword>
<evidence type="ECO:0000313" key="4">
    <source>
        <dbReference type="EMBL" id="MBW4468479.1"/>
    </source>
</evidence>
<dbReference type="GO" id="GO:0016780">
    <property type="term" value="F:phosphotransferase activity, for other substituted phosphate groups"/>
    <property type="evidence" value="ECO:0007669"/>
    <property type="project" value="TreeGrafter"/>
</dbReference>
<feature type="transmembrane region" description="Helical" evidence="2">
    <location>
        <begin position="87"/>
        <end position="112"/>
    </location>
</feature>
<organism evidence="4 5">
    <name type="scientific">Pegethrix bostrychoides GSE-TBD4-15B</name>
    <dbReference type="NCBI Taxonomy" id="2839662"/>
    <lineage>
        <taxon>Bacteria</taxon>
        <taxon>Bacillati</taxon>
        <taxon>Cyanobacteriota</taxon>
        <taxon>Cyanophyceae</taxon>
        <taxon>Oculatellales</taxon>
        <taxon>Oculatellaceae</taxon>
        <taxon>Pegethrix</taxon>
    </lineage>
</organism>
<keyword evidence="2" id="KW-0812">Transmembrane</keyword>
<dbReference type="EMBL" id="JAHHHV010000090">
    <property type="protein sequence ID" value="MBW4468479.1"/>
    <property type="molecule type" value="Genomic_DNA"/>
</dbReference>
<name>A0A951U6Z1_9CYAN</name>
<dbReference type="AlphaFoldDB" id="A0A951U6Z1"/>
<dbReference type="InterPro" id="IPR003362">
    <property type="entry name" value="Bact_transf"/>
</dbReference>
<reference evidence="4" key="1">
    <citation type="submission" date="2021-05" db="EMBL/GenBank/DDBJ databases">
        <authorList>
            <person name="Pietrasiak N."/>
            <person name="Ward R."/>
            <person name="Stajich J.E."/>
            <person name="Kurbessoian T."/>
        </authorList>
    </citation>
    <scope>NUCLEOTIDE SEQUENCE</scope>
    <source>
        <strain evidence="4">GSE-TBD4-15B</strain>
    </source>
</reference>
<sequence>MKALDDASAVRLPAVTHSIWLQDCLRHSRIEAVCLDSSISQLDLERWLIACTETNKPVFLRLSSRSIFCRSVFPERQSPIDWRLKRLADWCGALLLLIGLSPLWLALALWILTHSSKPVLDSQWRVGRRGKLFQMLKFRVPPSGFWIQRSYLEHMPQLLNVLAGEMSLVGPRPWKPADALRHPDQPCLNALPGITGVWPLKRRSSGKFQLHSLDRDYLRHWSLGQDLRLLTTAIRVLGAVALS</sequence>
<comment type="caution">
    <text evidence="4">The sequence shown here is derived from an EMBL/GenBank/DDBJ whole genome shotgun (WGS) entry which is preliminary data.</text>
</comment>
<dbReference type="Pfam" id="PF02397">
    <property type="entry name" value="Bac_transf"/>
    <property type="match status" value="1"/>
</dbReference>
<comment type="similarity">
    <text evidence="1">Belongs to the bacterial sugar transferase family.</text>
</comment>
<reference evidence="4" key="2">
    <citation type="journal article" date="2022" name="Microbiol. Resour. Announc.">
        <title>Metagenome Sequencing to Explore Phylogenomics of Terrestrial Cyanobacteria.</title>
        <authorList>
            <person name="Ward R.D."/>
            <person name="Stajich J.E."/>
            <person name="Johansen J.R."/>
            <person name="Huntemann M."/>
            <person name="Clum A."/>
            <person name="Foster B."/>
            <person name="Foster B."/>
            <person name="Roux S."/>
            <person name="Palaniappan K."/>
            <person name="Varghese N."/>
            <person name="Mukherjee S."/>
            <person name="Reddy T.B.K."/>
            <person name="Daum C."/>
            <person name="Copeland A."/>
            <person name="Chen I.A."/>
            <person name="Ivanova N.N."/>
            <person name="Kyrpides N.C."/>
            <person name="Shapiro N."/>
            <person name="Eloe-Fadrosh E.A."/>
            <person name="Pietrasiak N."/>
        </authorList>
    </citation>
    <scope>NUCLEOTIDE SEQUENCE</scope>
    <source>
        <strain evidence="4">GSE-TBD4-15B</strain>
    </source>
</reference>
<protein>
    <submittedName>
        <fullName evidence="4">Sugar transferase</fullName>
    </submittedName>
</protein>
<dbReference type="NCBIfam" id="NF045514">
    <property type="entry name" value="glycotran_HepC"/>
    <property type="match status" value="1"/>
</dbReference>
<keyword evidence="2" id="KW-0472">Membrane</keyword>
<dbReference type="PANTHER" id="PTHR30576:SF10">
    <property type="entry name" value="SLL5057 PROTEIN"/>
    <property type="match status" value="1"/>
</dbReference>
<evidence type="ECO:0000256" key="2">
    <source>
        <dbReference type="SAM" id="Phobius"/>
    </source>
</evidence>
<evidence type="ECO:0000259" key="3">
    <source>
        <dbReference type="Pfam" id="PF02397"/>
    </source>
</evidence>
<accession>A0A951U6Z1</accession>
<dbReference type="Proteomes" id="UP000707356">
    <property type="component" value="Unassembled WGS sequence"/>
</dbReference>
<feature type="domain" description="Bacterial sugar transferase" evidence="3">
    <location>
        <begin position="139"/>
        <end position="236"/>
    </location>
</feature>
<proteinExistence type="inferred from homology"/>